<protein>
    <submittedName>
        <fullName evidence="1">Uncharacterized protein</fullName>
    </submittedName>
</protein>
<gene>
    <name evidence="1" type="ORF">DPMN_094941</name>
</gene>
<keyword evidence="2" id="KW-1185">Reference proteome</keyword>
<evidence type="ECO:0000313" key="1">
    <source>
        <dbReference type="EMBL" id="KAH3852432.1"/>
    </source>
</evidence>
<proteinExistence type="predicted"/>
<dbReference type="AlphaFoldDB" id="A0A9D4L8B7"/>
<reference evidence="1" key="2">
    <citation type="submission" date="2020-11" db="EMBL/GenBank/DDBJ databases">
        <authorList>
            <person name="McCartney M.A."/>
            <person name="Auch B."/>
            <person name="Kono T."/>
            <person name="Mallez S."/>
            <person name="Becker A."/>
            <person name="Gohl D.M."/>
            <person name="Silverstein K.A.T."/>
            <person name="Koren S."/>
            <person name="Bechman K.B."/>
            <person name="Herman A."/>
            <person name="Abrahante J.E."/>
            <person name="Garbe J."/>
        </authorList>
    </citation>
    <scope>NUCLEOTIDE SEQUENCE</scope>
    <source>
        <strain evidence="1">Duluth1</strain>
        <tissue evidence="1">Whole animal</tissue>
    </source>
</reference>
<name>A0A9D4L8B7_DREPO</name>
<organism evidence="1 2">
    <name type="scientific">Dreissena polymorpha</name>
    <name type="common">Zebra mussel</name>
    <name type="synonym">Mytilus polymorpha</name>
    <dbReference type="NCBI Taxonomy" id="45954"/>
    <lineage>
        <taxon>Eukaryota</taxon>
        <taxon>Metazoa</taxon>
        <taxon>Spiralia</taxon>
        <taxon>Lophotrochozoa</taxon>
        <taxon>Mollusca</taxon>
        <taxon>Bivalvia</taxon>
        <taxon>Autobranchia</taxon>
        <taxon>Heteroconchia</taxon>
        <taxon>Euheterodonta</taxon>
        <taxon>Imparidentia</taxon>
        <taxon>Neoheterodontei</taxon>
        <taxon>Myida</taxon>
        <taxon>Dreissenoidea</taxon>
        <taxon>Dreissenidae</taxon>
        <taxon>Dreissena</taxon>
    </lineage>
</organism>
<dbReference type="EMBL" id="JAIWYP010000003">
    <property type="protein sequence ID" value="KAH3852432.1"/>
    <property type="molecule type" value="Genomic_DNA"/>
</dbReference>
<comment type="caution">
    <text evidence="1">The sequence shown here is derived from an EMBL/GenBank/DDBJ whole genome shotgun (WGS) entry which is preliminary data.</text>
</comment>
<evidence type="ECO:0000313" key="2">
    <source>
        <dbReference type="Proteomes" id="UP000828390"/>
    </source>
</evidence>
<reference evidence="1" key="1">
    <citation type="journal article" date="2019" name="bioRxiv">
        <title>The Genome of the Zebra Mussel, Dreissena polymorpha: A Resource for Invasive Species Research.</title>
        <authorList>
            <person name="McCartney M.A."/>
            <person name="Auch B."/>
            <person name="Kono T."/>
            <person name="Mallez S."/>
            <person name="Zhang Y."/>
            <person name="Obille A."/>
            <person name="Becker A."/>
            <person name="Abrahante J.E."/>
            <person name="Garbe J."/>
            <person name="Badalamenti J.P."/>
            <person name="Herman A."/>
            <person name="Mangelson H."/>
            <person name="Liachko I."/>
            <person name="Sullivan S."/>
            <person name="Sone E.D."/>
            <person name="Koren S."/>
            <person name="Silverstein K.A.T."/>
            <person name="Beckman K.B."/>
            <person name="Gohl D.M."/>
        </authorList>
    </citation>
    <scope>NUCLEOTIDE SEQUENCE</scope>
    <source>
        <strain evidence="1">Duluth1</strain>
        <tissue evidence="1">Whole animal</tissue>
    </source>
</reference>
<accession>A0A9D4L8B7</accession>
<dbReference type="Proteomes" id="UP000828390">
    <property type="component" value="Unassembled WGS sequence"/>
</dbReference>
<sequence length="113" mass="12833">MVWQLLKVLSPKSPGPCSASSFLFRSEIEEVGVMSGTGAVKHKYSWCCRNGHRHFWLVHFMLLWIVISRGSEVLWSTGLFSDLNAGRGANWRTEFLFKQGLLPALNLKSDKYS</sequence>